<keyword evidence="1" id="KW-0472">Membrane</keyword>
<protein>
    <submittedName>
        <fullName evidence="2">Type IV secretion system protein VirB6</fullName>
    </submittedName>
</protein>
<keyword evidence="1" id="KW-1133">Transmembrane helix</keyword>
<sequence>YDNKGCFSSYVSEACYNQAGSKSLAPIPVTSMIVQCIKESLDNLVAGKGAPNGESFISVAQKRLKNTVTAVLVLALILFSIKAMSGGVQRPQEMYMLIIKFALVIYFTTGSTMSHYYGELTRFSNGLSEIVLKASSESKGICNYKAGTDYEYILVQERRYLTVILAPWDRLDCRILFYLGAPLDGIGGKIGTGGVATLAVLLGAAPVLLVAGSVIGIIFAGGQILIALVAIFMAILMMMVILWLCYVFILSLVALSVIIILSPLFILWFIPTHQRIF</sequence>
<dbReference type="Proteomes" id="UP000887116">
    <property type="component" value="Unassembled WGS sequence"/>
</dbReference>
<keyword evidence="3" id="KW-1185">Reference proteome</keyword>
<feature type="transmembrane region" description="Helical" evidence="1">
    <location>
        <begin position="67"/>
        <end position="85"/>
    </location>
</feature>
<feature type="transmembrane region" description="Helical" evidence="1">
    <location>
        <begin position="224"/>
        <end position="243"/>
    </location>
</feature>
<accession>A0A8X6KAU2</accession>
<dbReference type="AlphaFoldDB" id="A0A8X6KAU2"/>
<gene>
    <name evidence="2" type="primary">WwAna0611</name>
    <name evidence="2" type="ORF">TNCT_693831</name>
</gene>
<evidence type="ECO:0000313" key="3">
    <source>
        <dbReference type="Proteomes" id="UP000887116"/>
    </source>
</evidence>
<name>A0A8X6KAU2_TRICU</name>
<keyword evidence="1" id="KW-0812">Transmembrane</keyword>
<evidence type="ECO:0000313" key="2">
    <source>
        <dbReference type="EMBL" id="GFQ67909.1"/>
    </source>
</evidence>
<comment type="caution">
    <text evidence="2">The sequence shown here is derived from an EMBL/GenBank/DDBJ whole genome shotgun (WGS) entry which is preliminary data.</text>
</comment>
<reference evidence="2" key="1">
    <citation type="submission" date="2020-07" db="EMBL/GenBank/DDBJ databases">
        <title>Multicomponent nature underlies the extraordinary mechanical properties of spider dragline silk.</title>
        <authorList>
            <person name="Kono N."/>
            <person name="Nakamura H."/>
            <person name="Mori M."/>
            <person name="Yoshida Y."/>
            <person name="Ohtoshi R."/>
            <person name="Malay A.D."/>
            <person name="Moran D.A.P."/>
            <person name="Tomita M."/>
            <person name="Numata K."/>
            <person name="Arakawa K."/>
        </authorList>
    </citation>
    <scope>NUCLEOTIDE SEQUENCE</scope>
</reference>
<proteinExistence type="predicted"/>
<evidence type="ECO:0000256" key="1">
    <source>
        <dbReference type="SAM" id="Phobius"/>
    </source>
</evidence>
<feature type="transmembrane region" description="Helical" evidence="1">
    <location>
        <begin position="249"/>
        <end position="270"/>
    </location>
</feature>
<feature type="non-terminal residue" evidence="2">
    <location>
        <position position="1"/>
    </location>
</feature>
<dbReference type="EMBL" id="BMAO01020514">
    <property type="protein sequence ID" value="GFQ67909.1"/>
    <property type="molecule type" value="Genomic_DNA"/>
</dbReference>
<organism evidence="2 3">
    <name type="scientific">Trichonephila clavata</name>
    <name type="common">Joro spider</name>
    <name type="synonym">Nephila clavata</name>
    <dbReference type="NCBI Taxonomy" id="2740835"/>
    <lineage>
        <taxon>Eukaryota</taxon>
        <taxon>Metazoa</taxon>
        <taxon>Ecdysozoa</taxon>
        <taxon>Arthropoda</taxon>
        <taxon>Chelicerata</taxon>
        <taxon>Arachnida</taxon>
        <taxon>Araneae</taxon>
        <taxon>Araneomorphae</taxon>
        <taxon>Entelegynae</taxon>
        <taxon>Araneoidea</taxon>
        <taxon>Nephilidae</taxon>
        <taxon>Trichonephila</taxon>
    </lineage>
</organism>
<feature type="transmembrane region" description="Helical" evidence="1">
    <location>
        <begin position="195"/>
        <end position="219"/>
    </location>
</feature>
<dbReference type="OrthoDB" id="6424498at2759"/>
<feature type="transmembrane region" description="Helical" evidence="1">
    <location>
        <begin position="97"/>
        <end position="117"/>
    </location>
</feature>